<keyword evidence="1" id="KW-1133">Transmembrane helix</keyword>
<gene>
    <name evidence="2" type="ORF">COS38_03700</name>
</gene>
<accession>A0A2M7CHH0</accession>
<feature type="transmembrane region" description="Helical" evidence="1">
    <location>
        <begin position="51"/>
        <end position="72"/>
    </location>
</feature>
<feature type="transmembrane region" description="Helical" evidence="1">
    <location>
        <begin position="84"/>
        <end position="105"/>
    </location>
</feature>
<name>A0A2M7CHH0_9BACT</name>
<dbReference type="EMBL" id="PEUM01000108">
    <property type="protein sequence ID" value="PIV25058.1"/>
    <property type="molecule type" value="Genomic_DNA"/>
</dbReference>
<sequence length="172" mass="19205">MKKLVNFSVAILMVLATNILTSAKTLAICPVCTVAVGAGIELSRWLGVDDTITGLWVGAFVVSVSWWTIGWLKKKKAKIPGKIIWVPAIYLLTIYYILLTQHFLFIPSNMLWGIDKLILGASIGALVFFWTATLYLTMKKKNNNKPHFPYEKIAMIVGGLIILSVIFYLITK</sequence>
<keyword evidence="1" id="KW-0812">Transmembrane</keyword>
<dbReference type="Proteomes" id="UP000229966">
    <property type="component" value="Unassembled WGS sequence"/>
</dbReference>
<keyword evidence="1" id="KW-0472">Membrane</keyword>
<evidence type="ECO:0000313" key="3">
    <source>
        <dbReference type="Proteomes" id="UP000229966"/>
    </source>
</evidence>
<reference evidence="3" key="1">
    <citation type="submission" date="2017-09" db="EMBL/GenBank/DDBJ databases">
        <title>Depth-based differentiation of microbial function through sediment-hosted aquifers and enrichment of novel symbionts in the deep terrestrial subsurface.</title>
        <authorList>
            <person name="Probst A.J."/>
            <person name="Ladd B."/>
            <person name="Jarett J.K."/>
            <person name="Geller-Mcgrath D.E."/>
            <person name="Sieber C.M.K."/>
            <person name="Emerson J.B."/>
            <person name="Anantharaman K."/>
            <person name="Thomas B.C."/>
            <person name="Malmstrom R."/>
            <person name="Stieglmeier M."/>
            <person name="Klingl A."/>
            <person name="Woyke T."/>
            <person name="Ryan C.M."/>
            <person name="Banfield J.F."/>
        </authorList>
    </citation>
    <scope>NUCLEOTIDE SEQUENCE [LARGE SCALE GENOMIC DNA]</scope>
</reference>
<organism evidence="2 3">
    <name type="scientific">Candidatus Berkelbacteria bacterium CG03_land_8_20_14_0_80_40_36</name>
    <dbReference type="NCBI Taxonomy" id="1974509"/>
    <lineage>
        <taxon>Bacteria</taxon>
        <taxon>Candidatus Berkelbacteria</taxon>
    </lineage>
</organism>
<feature type="transmembrane region" description="Helical" evidence="1">
    <location>
        <begin position="150"/>
        <end position="170"/>
    </location>
</feature>
<evidence type="ECO:0000256" key="1">
    <source>
        <dbReference type="SAM" id="Phobius"/>
    </source>
</evidence>
<proteinExistence type="predicted"/>
<feature type="transmembrane region" description="Helical" evidence="1">
    <location>
        <begin position="117"/>
        <end position="138"/>
    </location>
</feature>
<evidence type="ECO:0000313" key="2">
    <source>
        <dbReference type="EMBL" id="PIV25058.1"/>
    </source>
</evidence>
<comment type="caution">
    <text evidence="2">The sequence shown here is derived from an EMBL/GenBank/DDBJ whole genome shotgun (WGS) entry which is preliminary data.</text>
</comment>
<protein>
    <submittedName>
        <fullName evidence="2">Uncharacterized protein</fullName>
    </submittedName>
</protein>
<dbReference type="AlphaFoldDB" id="A0A2M7CHH0"/>